<evidence type="ECO:0000313" key="6">
    <source>
        <dbReference type="Proteomes" id="UP000181860"/>
    </source>
</evidence>
<dbReference type="EMBL" id="CP123735">
    <property type="protein sequence ID" value="WGO85242.1"/>
    <property type="molecule type" value="Genomic_DNA"/>
</dbReference>
<dbReference type="SMART" id="SM00563">
    <property type="entry name" value="PlsC"/>
    <property type="match status" value="1"/>
</dbReference>
<dbReference type="InterPro" id="IPR002123">
    <property type="entry name" value="Plipid/glycerol_acylTrfase"/>
</dbReference>
<sequence>MIFGDNREAVIKNIQKAANDRDFTAKVEISDPQMSLAERLQLVNDYWQRRKSFSSKFNNHVGHALFDALAKTLVGSTEFRGLENLNNLPIGGAILTTNHYNQIDSLPMKLLADKMHHPLSIVIEDTNLKLPGFFRYLMNYVGTIPLVQSPSYIANEFPKHLSHALVQNNWVLIYPEQEMWWNYRKPRKLQRGAYYFAAKQNVPVISTFVEIKDLPKTEKKDANFYETSYVVHVLPPIFPDVSLSANENAHQMMQQDYQQKVAAYEKIYGKKLNYDFLDWDIAGWRGHLTSDKAE</sequence>
<accession>A0AAX3UC11</accession>
<dbReference type="PANTHER" id="PTHR10434:SF11">
    <property type="entry name" value="1-ACYL-SN-GLYCEROL-3-PHOSPHATE ACYLTRANSFERASE"/>
    <property type="match status" value="1"/>
</dbReference>
<dbReference type="CDD" id="cd07989">
    <property type="entry name" value="LPLAT_AGPAT-like"/>
    <property type="match status" value="1"/>
</dbReference>
<reference evidence="5" key="3">
    <citation type="submission" date="2023-04" db="EMBL/GenBank/DDBJ databases">
        <authorList>
            <person name="Wang Y."/>
        </authorList>
    </citation>
    <scope>NUCLEOTIDE SEQUENCE</scope>
    <source>
        <strain evidence="5">ZW18</strain>
    </source>
</reference>
<dbReference type="EMBL" id="FMXC01000013">
    <property type="protein sequence ID" value="SDA56372.1"/>
    <property type="molecule type" value="Genomic_DNA"/>
</dbReference>
<keyword evidence="1" id="KW-0808">Transferase</keyword>
<evidence type="ECO:0000259" key="3">
    <source>
        <dbReference type="SMART" id="SM00563"/>
    </source>
</evidence>
<dbReference type="GO" id="GO:0006654">
    <property type="term" value="P:phosphatidic acid biosynthetic process"/>
    <property type="evidence" value="ECO:0007669"/>
    <property type="project" value="TreeGrafter"/>
</dbReference>
<evidence type="ECO:0000256" key="2">
    <source>
        <dbReference type="ARBA" id="ARBA00023315"/>
    </source>
</evidence>
<reference evidence="4 6" key="1">
    <citation type="submission" date="2016-10" db="EMBL/GenBank/DDBJ databases">
        <authorList>
            <person name="Varghese N."/>
            <person name="Submissions S."/>
        </authorList>
    </citation>
    <scope>NUCLEOTIDE SEQUENCE [LARGE SCALE GENOMIC DNA]</scope>
    <source>
        <strain evidence="4 6">ATCC 43761</strain>
    </source>
</reference>
<evidence type="ECO:0000256" key="1">
    <source>
        <dbReference type="ARBA" id="ARBA00022679"/>
    </source>
</evidence>
<keyword evidence="6" id="KW-1185">Reference proteome</keyword>
<name>A0AAX3UC11_9LACO</name>
<dbReference type="Proteomes" id="UP000181860">
    <property type="component" value="Unassembled WGS sequence"/>
</dbReference>
<dbReference type="GO" id="GO:0003841">
    <property type="term" value="F:1-acylglycerol-3-phosphate O-acyltransferase activity"/>
    <property type="evidence" value="ECO:0007669"/>
    <property type="project" value="TreeGrafter"/>
</dbReference>
<evidence type="ECO:0000313" key="7">
    <source>
        <dbReference type="Proteomes" id="UP001242513"/>
    </source>
</evidence>
<feature type="domain" description="Phospholipid/glycerol acyltransferase" evidence="3">
    <location>
        <begin position="93"/>
        <end position="209"/>
    </location>
</feature>
<protein>
    <submittedName>
        <fullName evidence="4 5">Acyltransferase</fullName>
    </submittedName>
</protein>
<proteinExistence type="predicted"/>
<organism evidence="5 7">
    <name type="scientific">Lactobacillus kefiranofaciens</name>
    <dbReference type="NCBI Taxonomy" id="267818"/>
    <lineage>
        <taxon>Bacteria</taxon>
        <taxon>Bacillati</taxon>
        <taxon>Bacillota</taxon>
        <taxon>Bacilli</taxon>
        <taxon>Lactobacillales</taxon>
        <taxon>Lactobacillaceae</taxon>
        <taxon>Lactobacillus</taxon>
    </lineage>
</organism>
<dbReference type="PANTHER" id="PTHR10434">
    <property type="entry name" value="1-ACYL-SN-GLYCEROL-3-PHOSPHATE ACYLTRANSFERASE"/>
    <property type="match status" value="1"/>
</dbReference>
<dbReference type="SUPFAM" id="SSF69593">
    <property type="entry name" value="Glycerol-3-phosphate (1)-acyltransferase"/>
    <property type="match status" value="1"/>
</dbReference>
<gene>
    <name evidence="5" type="ORF">QEJ78_07485</name>
    <name evidence="4" type="ORF">SAMN02983011_01370</name>
</gene>
<dbReference type="Proteomes" id="UP001242513">
    <property type="component" value="Chromosome"/>
</dbReference>
<evidence type="ECO:0000313" key="4">
    <source>
        <dbReference type="EMBL" id="SDA56372.1"/>
    </source>
</evidence>
<dbReference type="RefSeq" id="WP_013855086.1">
    <property type="nucleotide sequence ID" value="NZ_CP123735.1"/>
</dbReference>
<evidence type="ECO:0000313" key="5">
    <source>
        <dbReference type="EMBL" id="WGO85242.1"/>
    </source>
</evidence>
<dbReference type="Pfam" id="PF01553">
    <property type="entry name" value="Acyltransferase"/>
    <property type="match status" value="1"/>
</dbReference>
<reference evidence="5" key="2">
    <citation type="journal article" date="2022" name="Food Funct.">
        <title>Lactobacillus kefiranofaciens ZW18 from Kefir enhances the anti-tumor effect of anti-programmed cell death 1 (PD-1) immunotherapy by modulating the gut microbiota.</title>
        <authorList>
            <person name="Zhao J."/>
            <person name="Wang Y."/>
            <person name="Wang J."/>
            <person name="Lv M."/>
            <person name="Zhou C."/>
            <person name="Jia L."/>
            <person name="Geng W."/>
        </authorList>
    </citation>
    <scope>NUCLEOTIDE SEQUENCE</scope>
    <source>
        <strain evidence="5">ZW18</strain>
    </source>
</reference>
<keyword evidence="2 5" id="KW-0012">Acyltransferase</keyword>
<dbReference type="AlphaFoldDB" id="A0AAX3UC11"/>